<feature type="region of interest" description="Disordered" evidence="1">
    <location>
        <begin position="37"/>
        <end position="61"/>
    </location>
</feature>
<gene>
    <name evidence="2" type="ORF">E4U43_000722</name>
</gene>
<organism evidence="2 3">
    <name type="scientific">Claviceps pusilla</name>
    <dbReference type="NCBI Taxonomy" id="123648"/>
    <lineage>
        <taxon>Eukaryota</taxon>
        <taxon>Fungi</taxon>
        <taxon>Dikarya</taxon>
        <taxon>Ascomycota</taxon>
        <taxon>Pezizomycotina</taxon>
        <taxon>Sordariomycetes</taxon>
        <taxon>Hypocreomycetidae</taxon>
        <taxon>Hypocreales</taxon>
        <taxon>Clavicipitaceae</taxon>
        <taxon>Claviceps</taxon>
    </lineage>
</organism>
<comment type="caution">
    <text evidence="2">The sequence shown here is derived from an EMBL/GenBank/DDBJ whole genome shotgun (WGS) entry which is preliminary data.</text>
</comment>
<evidence type="ECO:0000313" key="2">
    <source>
        <dbReference type="EMBL" id="KAG6004508.1"/>
    </source>
</evidence>
<keyword evidence="3" id="KW-1185">Reference proteome</keyword>
<accession>A0A9P7NB28</accession>
<dbReference type="AlphaFoldDB" id="A0A9P7NB28"/>
<name>A0A9P7NB28_9HYPO</name>
<dbReference type="Proteomes" id="UP000748025">
    <property type="component" value="Unassembled WGS sequence"/>
</dbReference>
<protein>
    <submittedName>
        <fullName evidence="2">Uncharacterized protein</fullName>
    </submittedName>
</protein>
<dbReference type="EMBL" id="SRPW01001221">
    <property type="protein sequence ID" value="KAG6004508.1"/>
    <property type="molecule type" value="Genomic_DNA"/>
</dbReference>
<reference evidence="2" key="1">
    <citation type="journal article" date="2020" name="bioRxiv">
        <title>Whole genome comparisons of ergot fungi reveals the divergence and evolution of species within the genus Claviceps are the result of varying mechanisms driving genome evolution and host range expansion.</title>
        <authorList>
            <person name="Wyka S.A."/>
            <person name="Mondo S.J."/>
            <person name="Liu M."/>
            <person name="Dettman J."/>
            <person name="Nalam V."/>
            <person name="Broders K.D."/>
        </authorList>
    </citation>
    <scope>NUCLEOTIDE SEQUENCE</scope>
    <source>
        <strain evidence="2">CCC 602</strain>
    </source>
</reference>
<evidence type="ECO:0000256" key="1">
    <source>
        <dbReference type="SAM" id="MobiDB-lite"/>
    </source>
</evidence>
<feature type="region of interest" description="Disordered" evidence="1">
    <location>
        <begin position="1"/>
        <end position="25"/>
    </location>
</feature>
<sequence length="61" mass="6458">MCALASNSHDAALASAPEQGFSRGAHGEVKLWHDVCDGRERKQHSGADGSRDGETWGGHRG</sequence>
<evidence type="ECO:0000313" key="3">
    <source>
        <dbReference type="Proteomes" id="UP000748025"/>
    </source>
</evidence>
<proteinExistence type="predicted"/>
<feature type="compositionally biased region" description="Basic and acidic residues" evidence="1">
    <location>
        <begin position="37"/>
        <end position="54"/>
    </location>
</feature>